<dbReference type="PANTHER" id="PTHR30061">
    <property type="entry name" value="MALTOSE-BINDING PERIPLASMIC PROTEIN"/>
    <property type="match status" value="1"/>
</dbReference>
<gene>
    <name evidence="5" type="ORF">ACFFMS_19370</name>
</gene>
<keyword evidence="3 4" id="KW-0732">Signal</keyword>
<dbReference type="SUPFAM" id="SSF53850">
    <property type="entry name" value="Periplasmic binding protein-like II"/>
    <property type="match status" value="1"/>
</dbReference>
<dbReference type="EMBL" id="JBHMAF010000150">
    <property type="protein sequence ID" value="MFB9760485.1"/>
    <property type="molecule type" value="Genomic_DNA"/>
</dbReference>
<comment type="similarity">
    <text evidence="1">Belongs to the bacterial solute-binding protein 1 family.</text>
</comment>
<dbReference type="PROSITE" id="PS01037">
    <property type="entry name" value="SBP_BACTERIAL_1"/>
    <property type="match status" value="1"/>
</dbReference>
<evidence type="ECO:0000256" key="1">
    <source>
        <dbReference type="ARBA" id="ARBA00008520"/>
    </source>
</evidence>
<accession>A0ABV5WIN5</accession>
<dbReference type="InterPro" id="IPR006061">
    <property type="entry name" value="SBP_1_CS"/>
</dbReference>
<feature type="chain" id="PRO_5046083729" evidence="4">
    <location>
        <begin position="22"/>
        <end position="444"/>
    </location>
</feature>
<comment type="caution">
    <text evidence="5">The sequence shown here is derived from an EMBL/GenBank/DDBJ whole genome shotgun (WGS) entry which is preliminary data.</text>
</comment>
<dbReference type="Proteomes" id="UP001589609">
    <property type="component" value="Unassembled WGS sequence"/>
</dbReference>
<organism evidence="5 6">
    <name type="scientific">Ectobacillus funiculus</name>
    <dbReference type="NCBI Taxonomy" id="137993"/>
    <lineage>
        <taxon>Bacteria</taxon>
        <taxon>Bacillati</taxon>
        <taxon>Bacillota</taxon>
        <taxon>Bacilli</taxon>
        <taxon>Bacillales</taxon>
        <taxon>Bacillaceae</taxon>
        <taxon>Ectobacillus</taxon>
    </lineage>
</organism>
<evidence type="ECO:0000313" key="5">
    <source>
        <dbReference type="EMBL" id="MFB9760485.1"/>
    </source>
</evidence>
<protein>
    <submittedName>
        <fullName evidence="5">ABC transporter substrate-binding protein</fullName>
    </submittedName>
</protein>
<evidence type="ECO:0000256" key="4">
    <source>
        <dbReference type="SAM" id="SignalP"/>
    </source>
</evidence>
<dbReference type="InterPro" id="IPR006059">
    <property type="entry name" value="SBP"/>
</dbReference>
<dbReference type="RefSeq" id="WP_379950793.1">
    <property type="nucleotide sequence ID" value="NZ_JBHMAF010000150.1"/>
</dbReference>
<dbReference type="PANTHER" id="PTHR30061:SF50">
    <property type="entry name" value="MALTOSE_MALTODEXTRIN-BINDING PERIPLASMIC PROTEIN"/>
    <property type="match status" value="1"/>
</dbReference>
<name>A0ABV5WIN5_9BACI</name>
<evidence type="ECO:0000256" key="3">
    <source>
        <dbReference type="ARBA" id="ARBA00022729"/>
    </source>
</evidence>
<keyword evidence="2" id="KW-0813">Transport</keyword>
<reference evidence="5 6" key="1">
    <citation type="submission" date="2024-09" db="EMBL/GenBank/DDBJ databases">
        <authorList>
            <person name="Sun Q."/>
            <person name="Mori K."/>
        </authorList>
    </citation>
    <scope>NUCLEOTIDE SEQUENCE [LARGE SCALE GENOMIC DNA]</scope>
    <source>
        <strain evidence="5 6">JCM 11201</strain>
    </source>
</reference>
<evidence type="ECO:0000313" key="6">
    <source>
        <dbReference type="Proteomes" id="UP001589609"/>
    </source>
</evidence>
<dbReference type="CDD" id="cd13585">
    <property type="entry name" value="PBP2_TMBP_like"/>
    <property type="match status" value="1"/>
</dbReference>
<evidence type="ECO:0000256" key="2">
    <source>
        <dbReference type="ARBA" id="ARBA00022448"/>
    </source>
</evidence>
<feature type="signal peptide" evidence="4">
    <location>
        <begin position="1"/>
        <end position="21"/>
    </location>
</feature>
<keyword evidence="6" id="KW-1185">Reference proteome</keyword>
<dbReference type="Pfam" id="PF01547">
    <property type="entry name" value="SBP_bac_1"/>
    <property type="match status" value="1"/>
</dbReference>
<sequence>MKKSFIISVFALILLCSAGYALSFFNTFSSHPKDEDDETSVSNKVQLTFWRNYGNPAENKAYEDIVSAFEALHPNIMIDMKLIPYSDYELKLRTESAAGTPPDIMAIDSPNLALYANAGALLSLDQYMKKEGNIEDIPESTLRGMRFHEEIYLAPLVESSVALFYNKHLFREAGVPFPSEDPNKPLTWDEVLEIAKRINNPDKGVYGIDPAQGFGEGETAAYFKMPLLWQFGASVLSPDGTTASGYLDSKEALEALQFYQDLYHRDGVAAIELPPRTFETGKLAMTVLGSWGLADLVNNNPNLKLGEDFGIAPLPKAKYQVVPNGGWSLGISSKSKYPKEAWEFVKYATSYEGIKTYVKATGDIPVRYSVARDFPEFNEYPKNIFWQQTQKFSRNRPVTPAYPVVSDAIKTLFEEVGIGRKDVAASAKEAVRKINMGLKEVQKP</sequence>
<dbReference type="Gene3D" id="3.40.190.10">
    <property type="entry name" value="Periplasmic binding protein-like II"/>
    <property type="match status" value="1"/>
</dbReference>
<proteinExistence type="inferred from homology"/>